<keyword evidence="2" id="KW-1185">Reference proteome</keyword>
<gene>
    <name evidence="1" type="ORF">DVG78_04710</name>
</gene>
<accession>A0A369IGH1</accession>
<evidence type="ECO:0000313" key="2">
    <source>
        <dbReference type="Proteomes" id="UP000253141"/>
    </source>
</evidence>
<organism evidence="1 2">
    <name type="scientific">Runella aurantiaca</name>
    <dbReference type="NCBI Taxonomy" id="2282308"/>
    <lineage>
        <taxon>Bacteria</taxon>
        <taxon>Pseudomonadati</taxon>
        <taxon>Bacteroidota</taxon>
        <taxon>Cytophagia</taxon>
        <taxon>Cytophagales</taxon>
        <taxon>Spirosomataceae</taxon>
        <taxon>Runella</taxon>
    </lineage>
</organism>
<protein>
    <submittedName>
        <fullName evidence="1">Uncharacterized protein</fullName>
    </submittedName>
</protein>
<name>A0A369IGH1_9BACT</name>
<sequence length="90" mass="10626">MAVDFLWLRMIFVNKMQATGQMVTELRINGQKKGRTFQILFSTVKQFYRLPLKNIFQSWGLLSPKTAFFALSTLKSNINFFRFAIFNKYS</sequence>
<comment type="caution">
    <text evidence="1">The sequence shown here is derived from an EMBL/GenBank/DDBJ whole genome shotgun (WGS) entry which is preliminary data.</text>
</comment>
<evidence type="ECO:0000313" key="1">
    <source>
        <dbReference type="EMBL" id="RDB07315.1"/>
    </source>
</evidence>
<reference evidence="1 2" key="1">
    <citation type="submission" date="2018-07" db="EMBL/GenBank/DDBJ databases">
        <title>Genome analysis of Runella aurantiaca.</title>
        <authorList>
            <person name="Yang X."/>
        </authorList>
    </citation>
    <scope>NUCLEOTIDE SEQUENCE [LARGE SCALE GENOMIC DNA]</scope>
    <source>
        <strain evidence="1 2">YX9</strain>
    </source>
</reference>
<proteinExistence type="predicted"/>
<dbReference type="EMBL" id="QPIW01000002">
    <property type="protein sequence ID" value="RDB07315.1"/>
    <property type="molecule type" value="Genomic_DNA"/>
</dbReference>
<dbReference type="AlphaFoldDB" id="A0A369IGH1"/>
<dbReference type="Proteomes" id="UP000253141">
    <property type="component" value="Unassembled WGS sequence"/>
</dbReference>